<dbReference type="GO" id="GO:0035145">
    <property type="term" value="C:exon-exon junction complex"/>
    <property type="evidence" value="ECO:0007669"/>
    <property type="project" value="InterPro"/>
</dbReference>
<dbReference type="Proteomes" id="UP000187209">
    <property type="component" value="Unassembled WGS sequence"/>
</dbReference>
<dbReference type="OrthoDB" id="6495301at2759"/>
<evidence type="ECO:0000256" key="2">
    <source>
        <dbReference type="ARBA" id="ARBA00009270"/>
    </source>
</evidence>
<dbReference type="Gene3D" id="3.30.1560.10">
    <property type="entry name" value="Mago nashi"/>
    <property type="match status" value="1"/>
</dbReference>
<organism evidence="4 5">
    <name type="scientific">Stentor coeruleus</name>
    <dbReference type="NCBI Taxonomy" id="5963"/>
    <lineage>
        <taxon>Eukaryota</taxon>
        <taxon>Sar</taxon>
        <taxon>Alveolata</taxon>
        <taxon>Ciliophora</taxon>
        <taxon>Postciliodesmatophora</taxon>
        <taxon>Heterotrichea</taxon>
        <taxon>Heterotrichida</taxon>
        <taxon>Stentoridae</taxon>
        <taxon>Stentor</taxon>
    </lineage>
</organism>
<accession>A0A1R2BJ57</accession>
<dbReference type="GO" id="GO:0008380">
    <property type="term" value="P:RNA splicing"/>
    <property type="evidence" value="ECO:0007669"/>
    <property type="project" value="InterPro"/>
</dbReference>
<dbReference type="FunFam" id="3.30.1560.10:FF:000001">
    <property type="entry name" value="Protein mago nashi homolog"/>
    <property type="match status" value="1"/>
</dbReference>
<protein>
    <submittedName>
        <fullName evidence="4">Uncharacterized protein</fullName>
    </submittedName>
</protein>
<keyword evidence="5" id="KW-1185">Reference proteome</keyword>
<reference evidence="4 5" key="1">
    <citation type="submission" date="2016-11" db="EMBL/GenBank/DDBJ databases">
        <title>The macronuclear genome of Stentor coeruleus: a giant cell with tiny introns.</title>
        <authorList>
            <person name="Slabodnick M."/>
            <person name="Ruby J.G."/>
            <person name="Reiff S.B."/>
            <person name="Swart E.C."/>
            <person name="Gosai S."/>
            <person name="Prabakaran S."/>
            <person name="Witkowska E."/>
            <person name="Larue G.E."/>
            <person name="Fisher S."/>
            <person name="Freeman R.M."/>
            <person name="Gunawardena J."/>
            <person name="Chu W."/>
            <person name="Stover N.A."/>
            <person name="Gregory B.D."/>
            <person name="Nowacki M."/>
            <person name="Derisi J."/>
            <person name="Roy S.W."/>
            <person name="Marshall W.F."/>
            <person name="Sood P."/>
        </authorList>
    </citation>
    <scope>NUCLEOTIDE SEQUENCE [LARGE SCALE GENOMIC DNA]</scope>
    <source>
        <strain evidence="4">WM001</strain>
    </source>
</reference>
<evidence type="ECO:0000256" key="1">
    <source>
        <dbReference type="ARBA" id="ARBA00004123"/>
    </source>
</evidence>
<dbReference type="EMBL" id="MPUH01000609">
    <property type="protein sequence ID" value="OMJ76823.1"/>
    <property type="molecule type" value="Genomic_DNA"/>
</dbReference>
<evidence type="ECO:0000256" key="3">
    <source>
        <dbReference type="ARBA" id="ARBA00023242"/>
    </source>
</evidence>
<dbReference type="AlphaFoldDB" id="A0A1R2BJ57"/>
<dbReference type="PANTHER" id="PTHR12638:SF0">
    <property type="entry name" value="MAGO HOMOLOG, EXON JUNCTION COMPLEX SUBUNIT-RELATED"/>
    <property type="match status" value="1"/>
</dbReference>
<sequence>MEGEEFYLRYFVGHRGRYGHEFLEFEITSNGRLRYANNSNYRSDGLIRREVYVNDIVIDDIKRMVEESEILNQDDSRWPDHGSAGRQELEIKSGNEHICFVTSKIGSFNDVQQSHDPAGMRVLT</sequence>
<comment type="caution">
    <text evidence="4">The sequence shown here is derived from an EMBL/GenBank/DDBJ whole genome shotgun (WGS) entry which is preliminary data.</text>
</comment>
<keyword evidence="3" id="KW-0539">Nucleus</keyword>
<comment type="subcellular location">
    <subcellularLocation>
        <location evidence="1">Nucleus</location>
    </subcellularLocation>
</comment>
<dbReference type="SUPFAM" id="SSF89817">
    <property type="entry name" value="Mago nashi protein"/>
    <property type="match status" value="1"/>
</dbReference>
<comment type="similarity">
    <text evidence="2">Belongs to the mago nashi family.</text>
</comment>
<dbReference type="InterPro" id="IPR036605">
    <property type="entry name" value="Mago_nashi_sf"/>
</dbReference>
<gene>
    <name evidence="4" type="ORF">SteCoe_23712</name>
</gene>
<evidence type="ECO:0000313" key="5">
    <source>
        <dbReference type="Proteomes" id="UP000187209"/>
    </source>
</evidence>
<dbReference type="InterPro" id="IPR004023">
    <property type="entry name" value="Mago_nashi"/>
</dbReference>
<proteinExistence type="inferred from homology"/>
<name>A0A1R2BJ57_9CILI</name>
<evidence type="ECO:0000313" key="4">
    <source>
        <dbReference type="EMBL" id="OMJ76823.1"/>
    </source>
</evidence>
<dbReference type="Pfam" id="PF02792">
    <property type="entry name" value="Mago_nashi"/>
    <property type="match status" value="1"/>
</dbReference>
<dbReference type="PANTHER" id="PTHR12638">
    <property type="entry name" value="PROTEIN MAGO NASHI HOMOLOG"/>
    <property type="match status" value="1"/>
</dbReference>